<dbReference type="PANTHER" id="PTHR44157:SF1">
    <property type="entry name" value="DNAJ HOMOLOG SUBFAMILY C MEMBER 11"/>
    <property type="match status" value="1"/>
</dbReference>
<feature type="compositionally biased region" description="Polar residues" evidence="1">
    <location>
        <begin position="394"/>
        <end position="417"/>
    </location>
</feature>
<dbReference type="PANTHER" id="PTHR44157">
    <property type="entry name" value="DNAJ HOMOLOG SUBFAMILY C MEMBER 11"/>
    <property type="match status" value="1"/>
</dbReference>
<sequence length="646" mass="73660">MDLPPDPYIALGVPKDATPAAIKTAHRKLVLKFHPDKVTDPAAKEAASDQFHQIQTAYEILIDEDRRGRYDAQVRLQNLRKEAMERKGSGSVLVGDMRSSSAPYRPSAEPTSRSAYNTRSSERVAPQYEERRPSYAADYFDPKPRSSNRKEPEYERSSRRPATESKEKPRSTRDSKTKENERDRRKEKSRKTEKETKKERDHKYSAYAEDDASESDSDEHMRRERRMRDEDTQRRAREYYSRQRPETSDPYHDDRARKMASQAADIRDYISSSRSRPRAEPERRPSPPRGASSKDRMEHVQRSDGRSVPVMVRRSSARPKQTSRDSDFQHGPSPERRRSDESLPELPRRPPTLAQHKSSPADIRIPESKQRSQSVQVESENGPRVPQMKRSETAPYTSSSRRPEPTLQSKASAQRPTIVTDGIATPAVTPENVTPPAMNAKYNYGKQYADDKEYPTPDGYRTEVREPVSGKPTRPRLTRSPEPMKESRDTRGPRDVRDRDIPRDIRGDRDRSGRSASARHPSSPQVTPQMPRTTSYVYNVSDRGVEPADRSARPGLSHRESSRPEMPRDANLLFAEVPTTKTTGSPRQRPMQYPPTVMEDGVSRQKAVRPEDVRMASGYNSKRAGVSERPSFGRNTSSYYGAGVRA</sequence>
<evidence type="ECO:0000313" key="4">
    <source>
        <dbReference type="Proteomes" id="UP000033647"/>
    </source>
</evidence>
<dbReference type="SUPFAM" id="SSF46565">
    <property type="entry name" value="Chaperone J-domain"/>
    <property type="match status" value="1"/>
</dbReference>
<dbReference type="SMART" id="SM00271">
    <property type="entry name" value="DnaJ"/>
    <property type="match status" value="1"/>
</dbReference>
<feature type="domain" description="J" evidence="2">
    <location>
        <begin position="6"/>
        <end position="74"/>
    </location>
</feature>
<dbReference type="InterPro" id="IPR018253">
    <property type="entry name" value="DnaJ_domain_CS"/>
</dbReference>
<feature type="compositionally biased region" description="Basic and acidic residues" evidence="1">
    <location>
        <begin position="482"/>
        <end position="513"/>
    </location>
</feature>
<dbReference type="PROSITE" id="PS00636">
    <property type="entry name" value="DNAJ_1"/>
    <property type="match status" value="1"/>
</dbReference>
<feature type="region of interest" description="Disordered" evidence="1">
    <location>
        <begin position="85"/>
        <end position="646"/>
    </location>
</feature>
<dbReference type="AlphaFoldDB" id="A0A0F4GJ32"/>
<feature type="compositionally biased region" description="Polar residues" evidence="1">
    <location>
        <begin position="520"/>
        <end position="538"/>
    </location>
</feature>
<organism evidence="3 4">
    <name type="scientific">Zymoseptoria brevis</name>
    <dbReference type="NCBI Taxonomy" id="1047168"/>
    <lineage>
        <taxon>Eukaryota</taxon>
        <taxon>Fungi</taxon>
        <taxon>Dikarya</taxon>
        <taxon>Ascomycota</taxon>
        <taxon>Pezizomycotina</taxon>
        <taxon>Dothideomycetes</taxon>
        <taxon>Dothideomycetidae</taxon>
        <taxon>Mycosphaerellales</taxon>
        <taxon>Mycosphaerellaceae</taxon>
        <taxon>Zymoseptoria</taxon>
    </lineage>
</organism>
<comment type="caution">
    <text evidence="3">The sequence shown here is derived from an EMBL/GenBank/DDBJ whole genome shotgun (WGS) entry which is preliminary data.</text>
</comment>
<dbReference type="PROSITE" id="PS50076">
    <property type="entry name" value="DNAJ_2"/>
    <property type="match status" value="1"/>
</dbReference>
<feature type="compositionally biased region" description="Basic and acidic residues" evidence="1">
    <location>
        <begin position="543"/>
        <end position="568"/>
    </location>
</feature>
<dbReference type="PRINTS" id="PR00625">
    <property type="entry name" value="JDOMAIN"/>
</dbReference>
<dbReference type="OrthoDB" id="10250354at2759"/>
<dbReference type="EMBL" id="LAFY01000490">
    <property type="protein sequence ID" value="KJX97401.1"/>
    <property type="molecule type" value="Genomic_DNA"/>
</dbReference>
<dbReference type="Pfam" id="PF00226">
    <property type="entry name" value="DnaJ"/>
    <property type="match status" value="1"/>
</dbReference>
<feature type="compositionally biased region" description="Basic and acidic residues" evidence="1">
    <location>
        <begin position="448"/>
        <end position="468"/>
    </location>
</feature>
<name>A0A0F4GJ32_9PEZI</name>
<dbReference type="Gene3D" id="1.10.287.110">
    <property type="entry name" value="DnaJ domain"/>
    <property type="match status" value="1"/>
</dbReference>
<protein>
    <recommendedName>
        <fullName evidence="2">J domain-containing protein</fullName>
    </recommendedName>
</protein>
<feature type="compositionally biased region" description="Basic and acidic residues" evidence="1">
    <location>
        <begin position="140"/>
        <end position="204"/>
    </location>
</feature>
<dbReference type="InterPro" id="IPR052243">
    <property type="entry name" value="Mito_inner_membrane_organizer"/>
</dbReference>
<feature type="compositionally biased region" description="Acidic residues" evidence="1">
    <location>
        <begin position="208"/>
        <end position="217"/>
    </location>
</feature>
<reference evidence="3 4" key="1">
    <citation type="submission" date="2015-03" db="EMBL/GenBank/DDBJ databases">
        <title>RNA-seq based gene annotation and comparative genomics of four Zymoseptoria species reveal species-specific pathogenicity related genes and transposable element activity.</title>
        <authorList>
            <person name="Grandaubert J."/>
            <person name="Bhattacharyya A."/>
            <person name="Stukenbrock E.H."/>
        </authorList>
    </citation>
    <scope>NUCLEOTIDE SEQUENCE [LARGE SCALE GENOMIC DNA]</scope>
    <source>
        <strain evidence="3 4">Zb18110</strain>
    </source>
</reference>
<keyword evidence="4" id="KW-1185">Reference proteome</keyword>
<feature type="compositionally biased region" description="Basic and acidic residues" evidence="1">
    <location>
        <begin position="218"/>
        <end position="257"/>
    </location>
</feature>
<dbReference type="InterPro" id="IPR036869">
    <property type="entry name" value="J_dom_sf"/>
</dbReference>
<dbReference type="GO" id="GO:0005739">
    <property type="term" value="C:mitochondrion"/>
    <property type="evidence" value="ECO:0007669"/>
    <property type="project" value="GOC"/>
</dbReference>
<evidence type="ECO:0000256" key="1">
    <source>
        <dbReference type="SAM" id="MobiDB-lite"/>
    </source>
</evidence>
<evidence type="ECO:0000259" key="2">
    <source>
        <dbReference type="PROSITE" id="PS50076"/>
    </source>
</evidence>
<feature type="compositionally biased region" description="Basic and acidic residues" evidence="1">
    <location>
        <begin position="322"/>
        <end position="341"/>
    </location>
</feature>
<feature type="compositionally biased region" description="Polar residues" evidence="1">
    <location>
        <begin position="109"/>
        <end position="119"/>
    </location>
</feature>
<dbReference type="InterPro" id="IPR001623">
    <property type="entry name" value="DnaJ_domain"/>
</dbReference>
<evidence type="ECO:0000313" key="3">
    <source>
        <dbReference type="EMBL" id="KJX97401.1"/>
    </source>
</evidence>
<proteinExistence type="predicted"/>
<accession>A0A0F4GJ32</accession>
<dbReference type="GO" id="GO:0042407">
    <property type="term" value="P:cristae formation"/>
    <property type="evidence" value="ECO:0007669"/>
    <property type="project" value="TreeGrafter"/>
</dbReference>
<feature type="compositionally biased region" description="Basic and acidic residues" evidence="1">
    <location>
        <begin position="292"/>
        <end position="305"/>
    </location>
</feature>
<dbReference type="STRING" id="1047168.A0A0F4GJ32"/>
<dbReference type="Proteomes" id="UP000033647">
    <property type="component" value="Unassembled WGS sequence"/>
</dbReference>
<gene>
    <name evidence="3" type="ORF">TI39_contig498g00005</name>
</gene>
<dbReference type="CDD" id="cd06257">
    <property type="entry name" value="DnaJ"/>
    <property type="match status" value="1"/>
</dbReference>